<keyword evidence="1" id="KW-0677">Repeat</keyword>
<feature type="repeat" description="TPR" evidence="3">
    <location>
        <begin position="850"/>
        <end position="883"/>
    </location>
</feature>
<dbReference type="InterPro" id="IPR027417">
    <property type="entry name" value="P-loop_NTPase"/>
</dbReference>
<dbReference type="PANTHER" id="PTHR44943">
    <property type="entry name" value="CELLULOSE SYNTHASE OPERON PROTEIN C"/>
    <property type="match status" value="1"/>
</dbReference>
<accession>A0ABR9D033</accession>
<dbReference type="Pfam" id="PF14559">
    <property type="entry name" value="TPR_19"/>
    <property type="match status" value="1"/>
</dbReference>
<keyword evidence="4" id="KW-0175">Coiled coil</keyword>
<dbReference type="EMBL" id="JACXSS010000001">
    <property type="protein sequence ID" value="MBD9356166.1"/>
    <property type="molecule type" value="Genomic_DNA"/>
</dbReference>
<evidence type="ECO:0000256" key="4">
    <source>
        <dbReference type="SAM" id="Coils"/>
    </source>
</evidence>
<protein>
    <submittedName>
        <fullName evidence="6">Tetratricopeptide repeat protein</fullName>
    </submittedName>
</protein>
<dbReference type="SUPFAM" id="SSF48452">
    <property type="entry name" value="TPR-like"/>
    <property type="match status" value="1"/>
</dbReference>
<gene>
    <name evidence="6" type="ORF">IE877_09740</name>
</gene>
<dbReference type="InterPro" id="IPR036390">
    <property type="entry name" value="WH_DNA-bd_sf"/>
</dbReference>
<evidence type="ECO:0000256" key="3">
    <source>
        <dbReference type="PROSITE-ProRule" id="PRU00339"/>
    </source>
</evidence>
<name>A0ABR9D033_9GAMM</name>
<evidence type="ECO:0000256" key="1">
    <source>
        <dbReference type="ARBA" id="ARBA00022737"/>
    </source>
</evidence>
<dbReference type="Gene3D" id="1.25.40.10">
    <property type="entry name" value="Tetratricopeptide repeat domain"/>
    <property type="match status" value="3"/>
</dbReference>
<dbReference type="InterPro" id="IPR041664">
    <property type="entry name" value="AAA_16"/>
</dbReference>
<proteinExistence type="predicted"/>
<dbReference type="SMART" id="SM00028">
    <property type="entry name" value="TPR"/>
    <property type="match status" value="6"/>
</dbReference>
<dbReference type="SUPFAM" id="SSF46785">
    <property type="entry name" value="Winged helix' DNA-binding domain"/>
    <property type="match status" value="1"/>
</dbReference>
<dbReference type="PROSITE" id="PS50005">
    <property type="entry name" value="TPR"/>
    <property type="match status" value="2"/>
</dbReference>
<dbReference type="Pfam" id="PF13432">
    <property type="entry name" value="TPR_16"/>
    <property type="match status" value="1"/>
</dbReference>
<sequence length="1037" mass="117534">MTELDVIALYGPGNLKAEDLVAGFVARETTLEYFLGELRQQTATHASPRHHLIIGQRGMGKTTLLHRIAIAVGEHEDLSQAFVPLTFREEQYNVINLHVFWRNVIEALLEWLEQNGHDEQAKNLERQLDDVEQAYEQNRKDQANGDSAWRMFKAACATLGKRPVLFLDNLDLILDALKKHDWGLRDILQQSGCPIVVGAAAVYPKSLSDRKAAFFDFFRLTTLARLESHEVRACLQRLAQKRGEAGGKVVELLRRDPGRINALTEMTGGNPRTLAVLYLLLESQAGEDAFADLEKLLDRMTPLYKARTEEAAPQARAVLDAVALNWDPITANGIAKVSGLEVTVVNAQLKRLENDGFLEKVPVSGSGRSGYQMIERFFNIWYLMRHGSRRLKQKVCWLTAFLRGFYTPGDREDLARGFLRNGNHKGRADLMLALSESVEDPVYRKALSQAAGRDLLQQSPPRKRIEQLVDLRDIAPELADMAELERKAQAVQREWPEGWDARNFWELLGGTLEISGDIKRSIIEHLLELGNLNDLIDLLNSEYLEISKKPGMSSLAMDTFKSAVRDGSISHRYDLEGMAAAALQQNKPEIAAIGCLVNLNDSGNPEEVQAIRKRFSDGENQLWELVDAHPDFCGSDTAERGYARGRYLAELGFLNEAEATLRKAGETGEDKEFRSEAWYQLGYYLYTWERYQDAETACRRAIEIDPANANAWNGLGNLLKEHFGRFDESEAAYRQAIALDPNDASIPWNGLGTLLQNQLQRYDEAELAYRRSIELDPNLAHPWNNLGTLLHYHLERFQEAEEAYRKAIALNEDAAIYWRNLANLLEEPLERYEEAESAYRQVIVLDPENPGVWSDIANLLTNTGRYDKAEQAYQRCIELLEPELKNYSHGMLAYLYWFNLNRPNDARRHAELGGQVTESHLANLLDAARFLVEDKPGPAFNSIDEALAKGNDDFWLHYGKPIQRVLSYTIAKGYGPKFLEFMQAAGYPDRYAPLYWAFLAALEGQDILLNVNPEVRRTAERIYRGLADPTKPSRKLP</sequence>
<evidence type="ECO:0000313" key="7">
    <source>
        <dbReference type="Proteomes" id="UP000652176"/>
    </source>
</evidence>
<dbReference type="Pfam" id="PF00515">
    <property type="entry name" value="TPR_1"/>
    <property type="match status" value="1"/>
</dbReference>
<evidence type="ECO:0000256" key="2">
    <source>
        <dbReference type="ARBA" id="ARBA00022803"/>
    </source>
</evidence>
<dbReference type="PANTHER" id="PTHR44943:SF8">
    <property type="entry name" value="TPR REPEAT-CONTAINING PROTEIN MJ0263"/>
    <property type="match status" value="1"/>
</dbReference>
<dbReference type="Proteomes" id="UP000652176">
    <property type="component" value="Unassembled WGS sequence"/>
</dbReference>
<feature type="domain" description="Orc1-like AAA ATPase" evidence="5">
    <location>
        <begin position="24"/>
        <end position="173"/>
    </location>
</feature>
<feature type="repeat" description="TPR" evidence="3">
    <location>
        <begin position="675"/>
        <end position="708"/>
    </location>
</feature>
<keyword evidence="2 3" id="KW-0802">TPR repeat</keyword>
<dbReference type="SUPFAM" id="SSF52540">
    <property type="entry name" value="P-loop containing nucleoside triphosphate hydrolases"/>
    <property type="match status" value="1"/>
</dbReference>
<comment type="caution">
    <text evidence="6">The sequence shown here is derived from an EMBL/GenBank/DDBJ whole genome shotgun (WGS) entry which is preliminary data.</text>
</comment>
<dbReference type="InterPro" id="IPR051685">
    <property type="entry name" value="Ycf3/AcsC/BcsC/TPR_MFPF"/>
</dbReference>
<dbReference type="RefSeq" id="WP_192374546.1">
    <property type="nucleotide sequence ID" value="NZ_CAJHIV010000001.1"/>
</dbReference>
<organism evidence="6 7">
    <name type="scientific">Methylomonas albis</name>
    <dbReference type="NCBI Taxonomy" id="1854563"/>
    <lineage>
        <taxon>Bacteria</taxon>
        <taxon>Pseudomonadati</taxon>
        <taxon>Pseudomonadota</taxon>
        <taxon>Gammaproteobacteria</taxon>
        <taxon>Methylococcales</taxon>
        <taxon>Methylococcaceae</taxon>
        <taxon>Methylomonas</taxon>
    </lineage>
</organism>
<dbReference type="Pfam" id="PF13181">
    <property type="entry name" value="TPR_8"/>
    <property type="match status" value="1"/>
</dbReference>
<dbReference type="Gene3D" id="3.40.50.300">
    <property type="entry name" value="P-loop containing nucleotide triphosphate hydrolases"/>
    <property type="match status" value="1"/>
</dbReference>
<keyword evidence="7" id="KW-1185">Reference proteome</keyword>
<dbReference type="InterPro" id="IPR019734">
    <property type="entry name" value="TPR_rpt"/>
</dbReference>
<evidence type="ECO:0000313" key="6">
    <source>
        <dbReference type="EMBL" id="MBD9356166.1"/>
    </source>
</evidence>
<feature type="coiled-coil region" evidence="4">
    <location>
        <begin position="114"/>
        <end position="141"/>
    </location>
</feature>
<dbReference type="InterPro" id="IPR011990">
    <property type="entry name" value="TPR-like_helical_dom_sf"/>
</dbReference>
<evidence type="ECO:0000259" key="5">
    <source>
        <dbReference type="Pfam" id="PF13191"/>
    </source>
</evidence>
<dbReference type="Pfam" id="PF13191">
    <property type="entry name" value="AAA_16"/>
    <property type="match status" value="1"/>
</dbReference>
<reference evidence="6 7" key="1">
    <citation type="submission" date="2020-09" db="EMBL/GenBank/DDBJ databases">
        <title>Methylomonas albis sp. nov. and Methylomonas fluvii sp. nov.: Two cold-adapted methanotrophs from the River Elbe and an amended description of Methylovulum psychrotolerans strain Eb1.</title>
        <authorList>
            <person name="Bussmann I.K."/>
            <person name="Klings K.-W."/>
            <person name="Warnstedt J."/>
            <person name="Hoppert M."/>
            <person name="Saborowski A."/>
            <person name="Horn F."/>
            <person name="Liebner S."/>
        </authorList>
    </citation>
    <scope>NUCLEOTIDE SEQUENCE [LARGE SCALE GENOMIC DNA]</scope>
    <source>
        <strain evidence="6 7">EbA</strain>
    </source>
</reference>